<feature type="chain" id="PRO_5046948522" evidence="6">
    <location>
        <begin position="21"/>
        <end position="151"/>
    </location>
</feature>
<evidence type="ECO:0000256" key="4">
    <source>
        <dbReference type="ARBA" id="ARBA00022982"/>
    </source>
</evidence>
<name>A0ABV6BKC6_9GAMM</name>
<keyword evidence="6" id="KW-0732">Signal</keyword>
<evidence type="ECO:0000256" key="3">
    <source>
        <dbReference type="ARBA" id="ARBA00022723"/>
    </source>
</evidence>
<dbReference type="RefSeq" id="WP_377248422.1">
    <property type="nucleotide sequence ID" value="NZ_JBHLXP010000005.1"/>
</dbReference>
<evidence type="ECO:0000256" key="2">
    <source>
        <dbReference type="ARBA" id="ARBA00022617"/>
    </source>
</evidence>
<keyword evidence="2" id="KW-0349">Heme</keyword>
<dbReference type="Proteomes" id="UP001589813">
    <property type="component" value="Unassembled WGS sequence"/>
</dbReference>
<dbReference type="InterPro" id="IPR012127">
    <property type="entry name" value="Cyt_c_prime"/>
</dbReference>
<dbReference type="EMBL" id="JBHLXP010000005">
    <property type="protein sequence ID" value="MFC0050512.1"/>
    <property type="molecule type" value="Genomic_DNA"/>
</dbReference>
<dbReference type="PIRSF" id="PIRSF000027">
    <property type="entry name" value="Cytc_c_prime"/>
    <property type="match status" value="1"/>
</dbReference>
<keyword evidence="3" id="KW-0479">Metal-binding</keyword>
<dbReference type="Pfam" id="PF01322">
    <property type="entry name" value="Cytochrom_C_2"/>
    <property type="match status" value="1"/>
</dbReference>
<keyword evidence="1" id="KW-0813">Transport</keyword>
<dbReference type="PROSITE" id="PS51009">
    <property type="entry name" value="CYTCII"/>
    <property type="match status" value="1"/>
</dbReference>
<feature type="signal peptide" evidence="6">
    <location>
        <begin position="1"/>
        <end position="20"/>
    </location>
</feature>
<evidence type="ECO:0000313" key="8">
    <source>
        <dbReference type="Proteomes" id="UP001589813"/>
    </source>
</evidence>
<proteinExistence type="predicted"/>
<evidence type="ECO:0000256" key="6">
    <source>
        <dbReference type="SAM" id="SignalP"/>
    </source>
</evidence>
<dbReference type="InterPro" id="IPR015984">
    <property type="entry name" value="Cyt_c_prime_subgr"/>
</dbReference>
<dbReference type="InterPro" id="IPR010980">
    <property type="entry name" value="Cyt_c/b562"/>
</dbReference>
<dbReference type="Gene3D" id="1.20.120.10">
    <property type="entry name" value="Cytochrome c/b562"/>
    <property type="match status" value="1"/>
</dbReference>
<keyword evidence="8" id="KW-1185">Reference proteome</keyword>
<gene>
    <name evidence="7" type="ORF">ACFFJP_19675</name>
</gene>
<evidence type="ECO:0000256" key="1">
    <source>
        <dbReference type="ARBA" id="ARBA00022448"/>
    </source>
</evidence>
<dbReference type="SUPFAM" id="SSF47175">
    <property type="entry name" value="Cytochromes"/>
    <property type="match status" value="1"/>
</dbReference>
<organism evidence="7 8">
    <name type="scientific">Rheinheimera tilapiae</name>
    <dbReference type="NCBI Taxonomy" id="875043"/>
    <lineage>
        <taxon>Bacteria</taxon>
        <taxon>Pseudomonadati</taxon>
        <taxon>Pseudomonadota</taxon>
        <taxon>Gammaproteobacteria</taxon>
        <taxon>Chromatiales</taxon>
        <taxon>Chromatiaceae</taxon>
        <taxon>Rheinheimera</taxon>
    </lineage>
</organism>
<sequence length="151" mass="16012">MKKLLCTALLATLASAAVSAATAFTDAKDAVDYRQSAFTLIRHNTGDIGEMLQGKVPFDAKRVQQRADALAAVAPLPWPAFSTPGTQAGGGEAKAEIWADFKDFTAKADKFQLDAKALQTAAQSGDQAKIKAAFATFRGNCKACHDKYKAD</sequence>
<keyword evidence="5" id="KW-0408">Iron</keyword>
<keyword evidence="4" id="KW-0249">Electron transport</keyword>
<accession>A0ABV6BKC6</accession>
<evidence type="ECO:0000256" key="5">
    <source>
        <dbReference type="ARBA" id="ARBA00023004"/>
    </source>
</evidence>
<protein>
    <submittedName>
        <fullName evidence="7">C-type cytochrome</fullName>
    </submittedName>
</protein>
<evidence type="ECO:0000313" key="7">
    <source>
        <dbReference type="EMBL" id="MFC0050512.1"/>
    </source>
</evidence>
<dbReference type="InterPro" id="IPR002321">
    <property type="entry name" value="Cyt_c_II"/>
</dbReference>
<dbReference type="PRINTS" id="PR00608">
    <property type="entry name" value="CYTCHROMECII"/>
</dbReference>
<reference evidence="7 8" key="1">
    <citation type="submission" date="2024-09" db="EMBL/GenBank/DDBJ databases">
        <authorList>
            <person name="Sun Q."/>
            <person name="Mori K."/>
        </authorList>
    </citation>
    <scope>NUCLEOTIDE SEQUENCE [LARGE SCALE GENOMIC DNA]</scope>
    <source>
        <strain evidence="7 8">KCTC 23315</strain>
    </source>
</reference>
<comment type="caution">
    <text evidence="7">The sequence shown here is derived from an EMBL/GenBank/DDBJ whole genome shotgun (WGS) entry which is preliminary data.</text>
</comment>